<dbReference type="GO" id="GO:0005576">
    <property type="term" value="C:extracellular region"/>
    <property type="evidence" value="ECO:0007669"/>
    <property type="project" value="UniProtKB-SubCell"/>
</dbReference>
<dbReference type="PATRIC" id="fig|270351.6.peg.455"/>
<keyword evidence="2" id="KW-0964">Secreted</keyword>
<dbReference type="PANTHER" id="PTHR38340">
    <property type="entry name" value="S-LAYER PROTEIN"/>
    <property type="match status" value="1"/>
</dbReference>
<dbReference type="InterPro" id="IPR001343">
    <property type="entry name" value="Hemolysn_Ca-bd"/>
</dbReference>
<dbReference type="RefSeq" id="WP_048464587.1">
    <property type="nucleotide sequence ID" value="NZ_LABX01000110.1"/>
</dbReference>
<organism evidence="4 5">
    <name type="scientific">Methylobacterium aquaticum</name>
    <dbReference type="NCBI Taxonomy" id="270351"/>
    <lineage>
        <taxon>Bacteria</taxon>
        <taxon>Pseudomonadati</taxon>
        <taxon>Pseudomonadota</taxon>
        <taxon>Alphaproteobacteria</taxon>
        <taxon>Hyphomicrobiales</taxon>
        <taxon>Methylobacteriaceae</taxon>
        <taxon>Methylobacterium</taxon>
    </lineage>
</organism>
<dbReference type="InterPro" id="IPR011049">
    <property type="entry name" value="Serralysin-like_metalloprot_C"/>
</dbReference>
<evidence type="ECO:0000256" key="3">
    <source>
        <dbReference type="SAM" id="MobiDB-lite"/>
    </source>
</evidence>
<evidence type="ECO:0008006" key="6">
    <source>
        <dbReference type="Google" id="ProtNLM"/>
    </source>
</evidence>
<dbReference type="PANTHER" id="PTHR38340:SF1">
    <property type="entry name" value="S-LAYER PROTEIN"/>
    <property type="match status" value="1"/>
</dbReference>
<feature type="compositionally biased region" description="Low complexity" evidence="3">
    <location>
        <begin position="1261"/>
        <end position="1273"/>
    </location>
</feature>
<dbReference type="Pfam" id="PF00353">
    <property type="entry name" value="HemolysinCabind"/>
    <property type="match status" value="14"/>
</dbReference>
<feature type="region of interest" description="Disordered" evidence="3">
    <location>
        <begin position="1256"/>
        <end position="1295"/>
    </location>
</feature>
<evidence type="ECO:0000313" key="5">
    <source>
        <dbReference type="Proteomes" id="UP000035929"/>
    </source>
</evidence>
<evidence type="ECO:0000256" key="1">
    <source>
        <dbReference type="ARBA" id="ARBA00004613"/>
    </source>
</evidence>
<dbReference type="PRINTS" id="PR00313">
    <property type="entry name" value="CABNDNGRPT"/>
</dbReference>
<proteinExistence type="predicted"/>
<feature type="non-terminal residue" evidence="4">
    <location>
        <position position="1"/>
    </location>
</feature>
<dbReference type="Gene3D" id="2.150.10.10">
    <property type="entry name" value="Serralysin-like metalloprotease, C-terminal"/>
    <property type="match status" value="5"/>
</dbReference>
<reference evidence="4 5" key="1">
    <citation type="submission" date="2015-03" db="EMBL/GenBank/DDBJ databases">
        <title>Genome sequencing of Methylobacterium aquaticum DSM16371 type strain.</title>
        <authorList>
            <person name="Chaudhry V."/>
            <person name="Patil P.B."/>
        </authorList>
    </citation>
    <scope>NUCLEOTIDE SEQUENCE [LARGE SCALE GENOMIC DNA]</scope>
    <source>
        <strain evidence="4 5">DSM 16371</strain>
    </source>
</reference>
<protein>
    <recommendedName>
        <fullName evidence="6">Calcium-binding protein</fullName>
    </recommendedName>
</protein>
<accession>A0A0J6V5G1</accession>
<evidence type="ECO:0000313" key="4">
    <source>
        <dbReference type="EMBL" id="KMO34136.1"/>
    </source>
</evidence>
<comment type="caution">
    <text evidence="4">The sequence shown here is derived from an EMBL/GenBank/DDBJ whole genome shotgun (WGS) entry which is preliminary data.</text>
</comment>
<dbReference type="InterPro" id="IPR050557">
    <property type="entry name" value="RTX_toxin/Mannuronan_C5-epim"/>
</dbReference>
<dbReference type="EMBL" id="LABX01000110">
    <property type="protein sequence ID" value="KMO34136.1"/>
    <property type="molecule type" value="Genomic_DNA"/>
</dbReference>
<dbReference type="GO" id="GO:0005509">
    <property type="term" value="F:calcium ion binding"/>
    <property type="evidence" value="ECO:0007669"/>
    <property type="project" value="InterPro"/>
</dbReference>
<dbReference type="SUPFAM" id="SSF51120">
    <property type="entry name" value="beta-Roll"/>
    <property type="match status" value="5"/>
</dbReference>
<gene>
    <name evidence="4" type="ORF">VP06_15075</name>
</gene>
<dbReference type="InterPro" id="IPR018511">
    <property type="entry name" value="Hemolysin-typ_Ca-bd_CS"/>
</dbReference>
<sequence length="1387" mass="137804">DTVTAGAGADVVLGDNGFVVFTDGVRSQVVSTDPDAGGADSLAAGDGDNIVIGGVGGDTITLGTGSDLVLGDDGQVVVSAGVRSVVASLDPQVGGDDRITGGNGDKVVIGGAGNDGVTLGQGASVVLGDAGMVRFAAGIRAEVSSTDPTVGGGDTIVIAGGDAVVLGGIGGDAVTTGAGSDLILGDDGVVHFDAVGVVTDVATLDAALGGDDVIAAGEGDNVVVGGAGSDTIVTGSGADFILGDNGSGDLVVVNGQRSLRRLQSTDPLAGGADRIEAGAGNDLVVGGTGNDTILGGEGNDRLFGDHALYDTALPPNQRGIAIFTGPQDGAGDDWIEGGDGDDVIFGQQGNDMLAGDAGDDDLVGGSNVIGAADGNDTLSGGAGADVVLGDNGIIARLVLVDDVKAVSWLRDPDPFGGTRREVVPFDLIDGIGGNDIIAGNDGDDRLFGQRGDDGIEGGDGDDEIVGGLGNDALGGGAGRDVILGDVGRIVRAYRPDGSAVVDSDGSWHRDVVLEEVGTVTAVMRADSRLMVDVTLQIDALAKSDLLLATGARDAAGAALRMAGGNLDTSVLAVSLAPAGNDLIDGGDGDDGLFGQRGDDTIRGGAGDDMIFGDRASNTAETASDMPTIVNAVRLIGAPDSAGLDLPLGGAVVVPAANLMPQVLNGSAPHITVYPNLAGALGEIAGAGPIRRNDGTALTVYASVVPNLVDTHGVLPGNDVIEGGAGDDTIYGDDVQISSLDVTRLSALNGQIDAVTLSMQRLLETLDALTAGVDMTDAARGNRSPEMLRYGNDTIAGGDGTDTIVGDQARIVVRGRGPLDDLSVASTVALGDFLSDMRWVVSDLTATVSRANEFVVAAMARLAGPAGVFKAPPHQLVLGNDVIDAGAGDDLVAGDTLILTQAGVARTDATLDPRDGAWAMAVNAVIGARAADQDRALSAHLTKDHPADTAAQGVIDIVFGNGQGYALTIGNDRIAGGSGTDVLVGDAAFIQLPVPGTSEGGATSPDSLAADRIQVLARLFSGTTIPFSSTGATRGTAILLGAATSGWGPDGRRYARDAGAVTNNRDVIDGGDGANRIFGDAVMLVPALDAAGRLVGPTALYAIAPGPVGLAQGAVTLGLGGASIGLLRASGTPGYTLNWANGSPVAGQTGSGELAAYNAAYWSTPGTGSVYGFYGTTGTASGSAPLSSTTSGTAPLASKLAATVDGTGPGGVPVPPPPFLHNPRPGKKAVLAWFRQTAAAMPWLTAGQILAAMTGTTPVPQSTSAGTGTGTSTGNADEITGGTGYSAPGASASPPSWSFDAGVTRPAMGRQAARLLAAQVSADTPIKGLAHKPLMPADVIRVIQNTTIVARVVPTDPDAERDRYTTYILDEASGSLERQAEADGIRFY</sequence>
<name>A0A0J6V5G1_9HYPH</name>
<feature type="compositionally biased region" description="Low complexity" evidence="3">
    <location>
        <begin position="1284"/>
        <end position="1295"/>
    </location>
</feature>
<comment type="subcellular location">
    <subcellularLocation>
        <location evidence="1">Secreted</location>
    </subcellularLocation>
</comment>
<dbReference type="PROSITE" id="PS00330">
    <property type="entry name" value="HEMOLYSIN_CALCIUM"/>
    <property type="match status" value="4"/>
</dbReference>
<evidence type="ECO:0000256" key="2">
    <source>
        <dbReference type="ARBA" id="ARBA00022525"/>
    </source>
</evidence>
<dbReference type="Proteomes" id="UP000035929">
    <property type="component" value="Unassembled WGS sequence"/>
</dbReference>